<dbReference type="SUPFAM" id="SSF51735">
    <property type="entry name" value="NAD(P)-binding Rossmann-fold domains"/>
    <property type="match status" value="1"/>
</dbReference>
<dbReference type="EMBL" id="JBHSXN010000002">
    <property type="protein sequence ID" value="MFC6952838.1"/>
    <property type="molecule type" value="Genomic_DNA"/>
</dbReference>
<evidence type="ECO:0000313" key="5">
    <source>
        <dbReference type="Proteomes" id="UP001596395"/>
    </source>
</evidence>
<evidence type="ECO:0000313" key="4">
    <source>
        <dbReference type="EMBL" id="MFC6952838.1"/>
    </source>
</evidence>
<sequence>MTQKVLVVGATGQQGDAVVDHLLSGVHGDFAVTAMTRHPYSARRSIASLKDRGVRVVKGDLDDPSSYREHLDRVDGAFLVTSPTDGGADTEAARGRGFVDAAIEADLDHLVYGSAMGTNRLEASDVEALSGKQRIETYLEDSDLDYTVVRPGLFVQNFERQRDAVEDGELAWPVEEDTLLAVVDVDDVGMVAATAFAHPDVYGGVHLDLAGDVLTLAEIAEGFAEVRGHDVAAEHVTDDRERERFGELAAELYAWYDDHGGFRLDPAPLAALDVQPRSLHETLHRNNWVPAESAGVDDEGATVNE</sequence>
<protein>
    <submittedName>
        <fullName evidence="4">NmrA family NAD(P)-binding protein</fullName>
    </submittedName>
</protein>
<dbReference type="Gene3D" id="3.40.50.720">
    <property type="entry name" value="NAD(P)-binding Rossmann-like Domain"/>
    <property type="match status" value="1"/>
</dbReference>
<feature type="domain" description="NmrA-like" evidence="3">
    <location>
        <begin position="1"/>
        <end position="267"/>
    </location>
</feature>
<dbReference type="Proteomes" id="UP001596395">
    <property type="component" value="Unassembled WGS sequence"/>
</dbReference>
<comment type="similarity">
    <text evidence="1">Belongs to the NmrA-type oxidoreductase family.</text>
</comment>
<organism evidence="4 5">
    <name type="scientific">Halorubellus litoreus</name>
    <dbReference type="NCBI Taxonomy" id="755308"/>
    <lineage>
        <taxon>Archaea</taxon>
        <taxon>Methanobacteriati</taxon>
        <taxon>Methanobacteriota</taxon>
        <taxon>Stenosarchaea group</taxon>
        <taxon>Halobacteria</taxon>
        <taxon>Halobacteriales</taxon>
        <taxon>Halorubellaceae</taxon>
        <taxon>Halorubellus</taxon>
    </lineage>
</organism>
<dbReference type="RefSeq" id="WP_336349821.1">
    <property type="nucleotide sequence ID" value="NZ_JAZAQL010000002.1"/>
</dbReference>
<dbReference type="PANTHER" id="PTHR42748">
    <property type="entry name" value="NITROGEN METABOLITE REPRESSION PROTEIN NMRA FAMILY MEMBER"/>
    <property type="match status" value="1"/>
</dbReference>
<proteinExistence type="inferred from homology"/>
<accession>A0ABD5VD72</accession>
<evidence type="ECO:0000256" key="2">
    <source>
        <dbReference type="ARBA" id="ARBA00022857"/>
    </source>
</evidence>
<dbReference type="AlphaFoldDB" id="A0ABD5VD72"/>
<dbReference type="InterPro" id="IPR051164">
    <property type="entry name" value="NmrA-like_oxidored"/>
</dbReference>
<dbReference type="Gene3D" id="3.90.25.10">
    <property type="entry name" value="UDP-galactose 4-epimerase, domain 1"/>
    <property type="match status" value="1"/>
</dbReference>
<keyword evidence="2" id="KW-0521">NADP</keyword>
<keyword evidence="5" id="KW-1185">Reference proteome</keyword>
<reference evidence="4 5" key="1">
    <citation type="journal article" date="2019" name="Int. J. Syst. Evol. Microbiol.">
        <title>The Global Catalogue of Microorganisms (GCM) 10K type strain sequencing project: providing services to taxonomists for standard genome sequencing and annotation.</title>
        <authorList>
            <consortium name="The Broad Institute Genomics Platform"/>
            <consortium name="The Broad Institute Genome Sequencing Center for Infectious Disease"/>
            <person name="Wu L."/>
            <person name="Ma J."/>
        </authorList>
    </citation>
    <scope>NUCLEOTIDE SEQUENCE [LARGE SCALE GENOMIC DNA]</scope>
    <source>
        <strain evidence="4 5">GX26</strain>
    </source>
</reference>
<gene>
    <name evidence="4" type="ORF">ACFQGB_08160</name>
</gene>
<dbReference type="PANTHER" id="PTHR42748:SF7">
    <property type="entry name" value="NMRA LIKE REDOX SENSOR 1-RELATED"/>
    <property type="match status" value="1"/>
</dbReference>
<dbReference type="Pfam" id="PF05368">
    <property type="entry name" value="NmrA"/>
    <property type="match status" value="1"/>
</dbReference>
<comment type="caution">
    <text evidence="4">The sequence shown here is derived from an EMBL/GenBank/DDBJ whole genome shotgun (WGS) entry which is preliminary data.</text>
</comment>
<name>A0ABD5VD72_9EURY</name>
<dbReference type="InterPro" id="IPR008030">
    <property type="entry name" value="NmrA-like"/>
</dbReference>
<evidence type="ECO:0000256" key="1">
    <source>
        <dbReference type="ARBA" id="ARBA00006328"/>
    </source>
</evidence>
<evidence type="ECO:0000259" key="3">
    <source>
        <dbReference type="Pfam" id="PF05368"/>
    </source>
</evidence>
<dbReference type="InterPro" id="IPR036291">
    <property type="entry name" value="NAD(P)-bd_dom_sf"/>
</dbReference>